<proteinExistence type="predicted"/>
<dbReference type="Pfam" id="PF02365">
    <property type="entry name" value="NAM"/>
    <property type="match status" value="1"/>
</dbReference>
<feature type="transmembrane region" description="Helical" evidence="11">
    <location>
        <begin position="741"/>
        <end position="760"/>
    </location>
</feature>
<evidence type="ECO:0000313" key="14">
    <source>
        <dbReference type="Proteomes" id="UP001497512"/>
    </source>
</evidence>
<keyword evidence="14" id="KW-1185">Reference proteome</keyword>
<evidence type="ECO:0000256" key="1">
    <source>
        <dbReference type="ARBA" id="ARBA00004123"/>
    </source>
</evidence>
<evidence type="ECO:0000313" key="13">
    <source>
        <dbReference type="EMBL" id="CAK9199467.1"/>
    </source>
</evidence>
<evidence type="ECO:0000256" key="9">
    <source>
        <dbReference type="ARBA" id="ARBA00023242"/>
    </source>
</evidence>
<evidence type="ECO:0000256" key="6">
    <source>
        <dbReference type="ARBA" id="ARBA00023136"/>
    </source>
</evidence>
<evidence type="ECO:0000256" key="8">
    <source>
        <dbReference type="ARBA" id="ARBA00023163"/>
    </source>
</evidence>
<dbReference type="Gene3D" id="2.170.150.80">
    <property type="entry name" value="NAC domain"/>
    <property type="match status" value="1"/>
</dbReference>
<keyword evidence="6 11" id="KW-0472">Membrane</keyword>
<evidence type="ECO:0000256" key="3">
    <source>
        <dbReference type="ARBA" id="ARBA00022692"/>
    </source>
</evidence>
<reference evidence="13" key="1">
    <citation type="submission" date="2024-02" db="EMBL/GenBank/DDBJ databases">
        <authorList>
            <consortium name="ELIXIR-Norway"/>
            <consortium name="Elixir Norway"/>
        </authorList>
    </citation>
    <scope>NUCLEOTIDE SEQUENCE</scope>
</reference>
<keyword evidence="7" id="KW-0010">Activator</keyword>
<dbReference type="EMBL" id="OZ019904">
    <property type="protein sequence ID" value="CAK9199467.1"/>
    <property type="molecule type" value="Genomic_DNA"/>
</dbReference>
<evidence type="ECO:0000256" key="10">
    <source>
        <dbReference type="SAM" id="MobiDB-lite"/>
    </source>
</evidence>
<dbReference type="Proteomes" id="UP001497512">
    <property type="component" value="Chromosome 12"/>
</dbReference>
<organism evidence="13 14">
    <name type="scientific">Sphagnum troendelagicum</name>
    <dbReference type="NCBI Taxonomy" id="128251"/>
    <lineage>
        <taxon>Eukaryota</taxon>
        <taxon>Viridiplantae</taxon>
        <taxon>Streptophyta</taxon>
        <taxon>Embryophyta</taxon>
        <taxon>Bryophyta</taxon>
        <taxon>Sphagnophytina</taxon>
        <taxon>Sphagnopsida</taxon>
        <taxon>Sphagnales</taxon>
        <taxon>Sphagnaceae</taxon>
        <taxon>Sphagnum</taxon>
    </lineage>
</organism>
<feature type="domain" description="NAC" evidence="12">
    <location>
        <begin position="6"/>
        <end position="153"/>
    </location>
</feature>
<keyword evidence="5" id="KW-0805">Transcription regulation</keyword>
<keyword evidence="4 11" id="KW-1133">Transmembrane helix</keyword>
<name>A0ABP0TL94_9BRYO</name>
<protein>
    <recommendedName>
        <fullName evidence="12">NAC domain-containing protein</fullName>
    </recommendedName>
</protein>
<keyword evidence="8" id="KW-0804">Transcription</keyword>
<comment type="subcellular location">
    <subcellularLocation>
        <location evidence="2">Membrane</location>
        <topology evidence="2">Single-pass membrane protein</topology>
    </subcellularLocation>
    <subcellularLocation>
        <location evidence="1">Nucleus</location>
    </subcellularLocation>
</comment>
<dbReference type="InterPro" id="IPR003441">
    <property type="entry name" value="NAC-dom"/>
</dbReference>
<dbReference type="InterPro" id="IPR036093">
    <property type="entry name" value="NAC_dom_sf"/>
</dbReference>
<evidence type="ECO:0000256" key="2">
    <source>
        <dbReference type="ARBA" id="ARBA00004167"/>
    </source>
</evidence>
<accession>A0ABP0TL94</accession>
<evidence type="ECO:0000256" key="7">
    <source>
        <dbReference type="ARBA" id="ARBA00023159"/>
    </source>
</evidence>
<feature type="compositionally biased region" description="Basic and acidic residues" evidence="10">
    <location>
        <begin position="459"/>
        <end position="472"/>
    </location>
</feature>
<dbReference type="SUPFAM" id="SSF101941">
    <property type="entry name" value="NAC domain"/>
    <property type="match status" value="1"/>
</dbReference>
<dbReference type="PANTHER" id="PTHR31744">
    <property type="entry name" value="PROTEIN CUP-SHAPED COTYLEDON 2-RELATED"/>
    <property type="match status" value="1"/>
</dbReference>
<sequence>MARRRVPPGFRFHPTDEELVAYYLKRKVSGRSIEDDVIAVVDLYKCEPWDLPDKACVGNKEREWFFFSPRDKKYPNGSRTNRATLAGYWKATGKDRFVRSRSRNIGMKKTLVFYRGRAPNGERTDWVMHEYRIEEEEVRGFQDAYVLARVFKKSGAGPKNGEQYGGEFIEEEYQSPPQEESVVDFSLEEESEVQPGPVEAATGAPEAALPPVVKTETSMDASAPSNPATDIQESFPKALEMIREYLEGEMVSSEKTFPAKPDDLQGYLLHGDDMVFQGDFGQPLGSDDEAHMLQELLEDVEVGDQPGVPVEGDHREDFINQFISGGVVGGEFALAEVGEGNGPPPLSYGAEEQVTPWEFMDGDFLELKDLFFPIDEVPSWLPESNIQLQGRRSTNFPVQDSEQGTARRRSMLQMRGSSWNGPVPSPISLESYIVGSQSLPAMNMIDLPGSSSGATAHGSRPETGEHEQRSAERLSGLCSTSFQSEDEVATVDRQLNLQEWEDYLITGLLPQSATSEDAPALPKTSTEVLVTTPSDKSTDYGVSAESATGVSLDFDYSGFQSQFDLETTPQLGDNLDEGLGIPSSDSSTYHPSKYALEKLNTPACLKTLDIMGDDASEQTSKGLEGFFHLLGSFPTLPASAAECSQAGVTSPSVSSISVTATDAHLTTFTITCSRSNQATQHVQAAVTTGHAAATGGRLYKDIITGSWEPCKEDCQELSCVTCSSSQQQLPTRQLVKGSNSGFVFVFLLGAVSALCWFLLLRGIWRVVHSVYSVVL</sequence>
<feature type="region of interest" description="Disordered" evidence="10">
    <location>
        <begin position="446"/>
        <end position="474"/>
    </location>
</feature>
<keyword evidence="9" id="KW-0539">Nucleus</keyword>
<feature type="compositionally biased region" description="Polar residues" evidence="10">
    <location>
        <begin position="523"/>
        <end position="535"/>
    </location>
</feature>
<gene>
    <name evidence="13" type="ORF">CSSPTR1EN2_LOCUS4951</name>
</gene>
<evidence type="ECO:0000256" key="5">
    <source>
        <dbReference type="ARBA" id="ARBA00023015"/>
    </source>
</evidence>
<keyword evidence="3 11" id="KW-0812">Transmembrane</keyword>
<evidence type="ECO:0000256" key="4">
    <source>
        <dbReference type="ARBA" id="ARBA00022989"/>
    </source>
</evidence>
<evidence type="ECO:0000256" key="11">
    <source>
        <dbReference type="SAM" id="Phobius"/>
    </source>
</evidence>
<dbReference type="PANTHER" id="PTHR31744:SF216">
    <property type="entry name" value="NAC TRANSCRIPTION FACTOR"/>
    <property type="match status" value="1"/>
</dbReference>
<evidence type="ECO:0000259" key="12">
    <source>
        <dbReference type="PROSITE" id="PS51005"/>
    </source>
</evidence>
<dbReference type="PROSITE" id="PS51005">
    <property type="entry name" value="NAC"/>
    <property type="match status" value="1"/>
</dbReference>
<feature type="region of interest" description="Disordered" evidence="10">
    <location>
        <begin position="514"/>
        <end position="542"/>
    </location>
</feature>